<dbReference type="AlphaFoldDB" id="A0A418YF60"/>
<reference evidence="13 14" key="2">
    <citation type="submission" date="2019-01" db="EMBL/GenBank/DDBJ databases">
        <title>Motilimonas pumilus sp. nov., isolated from the gut of sea cucumber (Apostichopus japonicus).</title>
        <authorList>
            <person name="Wang F.-Q."/>
            <person name="Ren L.-H."/>
            <person name="Lin Y.-W."/>
            <person name="Sun G.-H."/>
            <person name="Du Z.-J."/>
            <person name="Zhao J.-X."/>
            <person name="Liu X.-J."/>
            <person name="Liu L.-J."/>
        </authorList>
    </citation>
    <scope>NUCLEOTIDE SEQUENCE [LARGE SCALE GENOMIC DNA]</scope>
    <source>
        <strain evidence="13 14">PLHSC7-2</strain>
    </source>
</reference>
<comment type="similarity">
    <text evidence="9">Belongs to the GSP H family.</text>
</comment>
<dbReference type="SUPFAM" id="SSF54523">
    <property type="entry name" value="Pili subunits"/>
    <property type="match status" value="1"/>
</dbReference>
<evidence type="ECO:0000256" key="9">
    <source>
        <dbReference type="ARBA" id="ARBA00025772"/>
    </source>
</evidence>
<dbReference type="Proteomes" id="UP000283255">
    <property type="component" value="Unassembled WGS sequence"/>
</dbReference>
<gene>
    <name evidence="13" type="ORF">D1Z90_09115</name>
</gene>
<evidence type="ECO:0000313" key="13">
    <source>
        <dbReference type="EMBL" id="RJG47863.1"/>
    </source>
</evidence>
<keyword evidence="5" id="KW-0997">Cell inner membrane</keyword>
<keyword evidence="3" id="KW-1003">Cell membrane</keyword>
<keyword evidence="8 11" id="KW-0472">Membrane</keyword>
<evidence type="ECO:0000256" key="4">
    <source>
        <dbReference type="ARBA" id="ARBA00022481"/>
    </source>
</evidence>
<evidence type="ECO:0000256" key="1">
    <source>
        <dbReference type="ARBA" id="ARBA00004377"/>
    </source>
</evidence>
<dbReference type="GO" id="GO:0005886">
    <property type="term" value="C:plasma membrane"/>
    <property type="evidence" value="ECO:0007669"/>
    <property type="project" value="UniProtKB-SubCell"/>
</dbReference>
<keyword evidence="14" id="KW-1185">Reference proteome</keyword>
<evidence type="ECO:0000256" key="8">
    <source>
        <dbReference type="ARBA" id="ARBA00023136"/>
    </source>
</evidence>
<evidence type="ECO:0000313" key="14">
    <source>
        <dbReference type="Proteomes" id="UP000283255"/>
    </source>
</evidence>
<dbReference type="Gene3D" id="3.55.40.10">
    <property type="entry name" value="minor pseudopilin epsh domain"/>
    <property type="match status" value="1"/>
</dbReference>
<sequence length="184" mass="20659">MLNYPVREMVNILLKSGGLTLVELMISVAVIGTTLTIGIPSYHSMIERQHLLVTTDVIYQQFRLARSYAIKHNQQLVMQFCQQGEQWKVGLTTNTECDCFQPLSCSLNGQEQVYDFIDGKKVKLESINYSHSKVWFSPIRLNSNGGTIIISTANDKKIKIITSLIGRIRICQIGAVGLGYTECI</sequence>
<feature type="transmembrane region" description="Helical" evidence="11">
    <location>
        <begin position="20"/>
        <end position="39"/>
    </location>
</feature>
<comment type="subcellular location">
    <subcellularLocation>
        <location evidence="1">Cell inner membrane</location>
        <topology evidence="1">Single-pass membrane protein</topology>
    </subcellularLocation>
</comment>
<feature type="domain" description="General secretion pathway GspH" evidence="12">
    <location>
        <begin position="57"/>
        <end position="163"/>
    </location>
</feature>
<dbReference type="GO" id="GO:0015627">
    <property type="term" value="C:type II protein secretion system complex"/>
    <property type="evidence" value="ECO:0007669"/>
    <property type="project" value="InterPro"/>
</dbReference>
<keyword evidence="7 11" id="KW-1133">Transmembrane helix</keyword>
<evidence type="ECO:0000259" key="12">
    <source>
        <dbReference type="Pfam" id="PF12019"/>
    </source>
</evidence>
<dbReference type="EMBL" id="QZCH01000010">
    <property type="protein sequence ID" value="RJG47863.1"/>
    <property type="molecule type" value="Genomic_DNA"/>
</dbReference>
<dbReference type="InterPro" id="IPR045584">
    <property type="entry name" value="Pilin-like"/>
</dbReference>
<dbReference type="InterPro" id="IPR022346">
    <property type="entry name" value="T2SS_GspH"/>
</dbReference>
<evidence type="ECO:0000256" key="5">
    <source>
        <dbReference type="ARBA" id="ARBA00022519"/>
    </source>
</evidence>
<accession>A0A418YF60</accession>
<keyword evidence="4" id="KW-0488">Methylation</keyword>
<evidence type="ECO:0000256" key="10">
    <source>
        <dbReference type="ARBA" id="ARBA00030775"/>
    </source>
</evidence>
<keyword evidence="6 11" id="KW-0812">Transmembrane</keyword>
<protein>
    <recommendedName>
        <fullName evidence="2">Type II secretion system protein H</fullName>
    </recommendedName>
    <alternativeName>
        <fullName evidence="10">General secretion pathway protein H</fullName>
    </alternativeName>
</protein>
<dbReference type="PROSITE" id="PS00409">
    <property type="entry name" value="PROKAR_NTER_METHYL"/>
    <property type="match status" value="1"/>
</dbReference>
<organism evidence="13 14">
    <name type="scientific">Motilimonas pumila</name>
    <dbReference type="NCBI Taxonomy" id="2303987"/>
    <lineage>
        <taxon>Bacteria</taxon>
        <taxon>Pseudomonadati</taxon>
        <taxon>Pseudomonadota</taxon>
        <taxon>Gammaproteobacteria</taxon>
        <taxon>Alteromonadales</taxon>
        <taxon>Alteromonadales genera incertae sedis</taxon>
        <taxon>Motilimonas</taxon>
    </lineage>
</organism>
<proteinExistence type="inferred from homology"/>
<evidence type="ECO:0000256" key="6">
    <source>
        <dbReference type="ARBA" id="ARBA00022692"/>
    </source>
</evidence>
<dbReference type="InterPro" id="IPR012902">
    <property type="entry name" value="N_methyl_site"/>
</dbReference>
<evidence type="ECO:0000256" key="2">
    <source>
        <dbReference type="ARBA" id="ARBA00021549"/>
    </source>
</evidence>
<name>A0A418YF60_9GAMM</name>
<dbReference type="GO" id="GO:0015628">
    <property type="term" value="P:protein secretion by the type II secretion system"/>
    <property type="evidence" value="ECO:0007669"/>
    <property type="project" value="InterPro"/>
</dbReference>
<comment type="caution">
    <text evidence="13">The sequence shown here is derived from an EMBL/GenBank/DDBJ whole genome shotgun (WGS) entry which is preliminary data.</text>
</comment>
<dbReference type="Pfam" id="PF12019">
    <property type="entry name" value="GspH"/>
    <property type="match status" value="1"/>
</dbReference>
<evidence type="ECO:0000256" key="3">
    <source>
        <dbReference type="ARBA" id="ARBA00022475"/>
    </source>
</evidence>
<reference evidence="13 14" key="1">
    <citation type="submission" date="2018-09" db="EMBL/GenBank/DDBJ databases">
        <authorList>
            <person name="Wang F."/>
        </authorList>
    </citation>
    <scope>NUCLEOTIDE SEQUENCE [LARGE SCALE GENOMIC DNA]</scope>
    <source>
        <strain evidence="13 14">PLHSC7-2</strain>
    </source>
</reference>
<evidence type="ECO:0000256" key="11">
    <source>
        <dbReference type="SAM" id="Phobius"/>
    </source>
</evidence>
<evidence type="ECO:0000256" key="7">
    <source>
        <dbReference type="ARBA" id="ARBA00022989"/>
    </source>
</evidence>